<name>A0A7G1HY25_9BACT</name>
<keyword evidence="3" id="KW-0328">Glycosyltransferase</keyword>
<organism evidence="14 15">
    <name type="scientific">Coprobacter secundus subsp. similis</name>
    <dbReference type="NCBI Taxonomy" id="2751153"/>
    <lineage>
        <taxon>Bacteria</taxon>
        <taxon>Pseudomonadati</taxon>
        <taxon>Bacteroidota</taxon>
        <taxon>Bacteroidia</taxon>
        <taxon>Bacteroidales</taxon>
        <taxon>Barnesiellaceae</taxon>
        <taxon>Coprobacter</taxon>
    </lineage>
</organism>
<evidence type="ECO:0000256" key="5">
    <source>
        <dbReference type="ARBA" id="ARBA00022692"/>
    </source>
</evidence>
<keyword evidence="10" id="KW-0961">Cell wall biogenesis/degradation</keyword>
<dbReference type="Pfam" id="PF00912">
    <property type="entry name" value="Transgly"/>
    <property type="match status" value="1"/>
</dbReference>
<dbReference type="GO" id="GO:0009252">
    <property type="term" value="P:peptidoglycan biosynthetic process"/>
    <property type="evidence" value="ECO:0007669"/>
    <property type="project" value="UniProtKB-KW"/>
</dbReference>
<evidence type="ECO:0000256" key="7">
    <source>
        <dbReference type="ARBA" id="ARBA00022984"/>
    </source>
</evidence>
<evidence type="ECO:0000256" key="4">
    <source>
        <dbReference type="ARBA" id="ARBA00022679"/>
    </source>
</evidence>
<dbReference type="GO" id="GO:0016763">
    <property type="term" value="F:pentosyltransferase activity"/>
    <property type="evidence" value="ECO:0007669"/>
    <property type="project" value="InterPro"/>
</dbReference>
<dbReference type="AlphaFoldDB" id="A0A7G1HY25"/>
<dbReference type="PANTHER" id="PTHR30400">
    <property type="entry name" value="MONOFUNCTIONAL BIOSYNTHETIC PEPTIDOGLYCAN TRANSGLYCOSYLASE"/>
    <property type="match status" value="1"/>
</dbReference>
<reference evidence="15" key="1">
    <citation type="submission" date="2020-07" db="EMBL/GenBank/DDBJ databases">
        <title>Complete genome sequencing of Coprobacter sp. strain 2CBH44.</title>
        <authorList>
            <person name="Sakamoto M."/>
            <person name="Murakami T."/>
            <person name="Mori H."/>
        </authorList>
    </citation>
    <scope>NUCLEOTIDE SEQUENCE [LARGE SCALE GENOMIC DNA]</scope>
    <source>
        <strain evidence="15">2CBH44</strain>
    </source>
</reference>
<dbReference type="KEGG" id="copr:Cop2CBH44_28930"/>
<evidence type="ECO:0000259" key="13">
    <source>
        <dbReference type="Pfam" id="PF00912"/>
    </source>
</evidence>
<keyword evidence="8 12" id="KW-1133">Transmembrane helix</keyword>
<dbReference type="GO" id="GO:0071555">
    <property type="term" value="P:cell wall organization"/>
    <property type="evidence" value="ECO:0007669"/>
    <property type="project" value="UniProtKB-KW"/>
</dbReference>
<feature type="compositionally biased region" description="Polar residues" evidence="11">
    <location>
        <begin position="654"/>
        <end position="665"/>
    </location>
</feature>
<keyword evidence="15" id="KW-1185">Reference proteome</keyword>
<dbReference type="InterPro" id="IPR011812">
    <property type="entry name" value="Pep_trsgly"/>
</dbReference>
<dbReference type="GO" id="GO:0016020">
    <property type="term" value="C:membrane"/>
    <property type="evidence" value="ECO:0007669"/>
    <property type="project" value="InterPro"/>
</dbReference>
<feature type="region of interest" description="Disordered" evidence="11">
    <location>
        <begin position="654"/>
        <end position="674"/>
    </location>
</feature>
<proteinExistence type="predicted"/>
<dbReference type="GO" id="GO:0009274">
    <property type="term" value="C:peptidoglycan-based cell wall"/>
    <property type="evidence" value="ECO:0007669"/>
    <property type="project" value="InterPro"/>
</dbReference>
<evidence type="ECO:0000256" key="10">
    <source>
        <dbReference type="ARBA" id="ARBA00023316"/>
    </source>
</evidence>
<evidence type="ECO:0000256" key="11">
    <source>
        <dbReference type="SAM" id="MobiDB-lite"/>
    </source>
</evidence>
<evidence type="ECO:0000256" key="9">
    <source>
        <dbReference type="ARBA" id="ARBA00023136"/>
    </source>
</evidence>
<dbReference type="Gene3D" id="1.10.3810.10">
    <property type="entry name" value="Biosynthetic peptidoglycan transglycosylase-like"/>
    <property type="match status" value="1"/>
</dbReference>
<dbReference type="InterPro" id="IPR001264">
    <property type="entry name" value="Glyco_trans_51"/>
</dbReference>
<evidence type="ECO:0000256" key="2">
    <source>
        <dbReference type="ARBA" id="ARBA00022519"/>
    </source>
</evidence>
<evidence type="ECO:0000313" key="15">
    <source>
        <dbReference type="Proteomes" id="UP000594042"/>
    </source>
</evidence>
<sequence length="674" mass="78508">MIRFFTALRNRKTSKYILLTTGIIFTITAILFINKDSIIRHYVYKKIESIRTQHQLNIGFSNLKTAGLNKLVINDLYIGPQNQDTLLKAEDIKIRVSLLKLFKTNIDIRKIDIKHIHINFKKTDSISNFDFIYTKRNNTNTQTKNSNLNYSKKLKQLFSFIFDLLPPNAQIEDVHIAYHNKNDHVTLSIPSFKIKDYHFNTEIESNEIHNSKLLQGIWICNGHVKDDTHEIKAQLFSKEHNKIPIPFLEYRYNTRIEFDTLSLKFSQHNQKDIISLQGKAFISGLTIFHNRISPENVFLDKGIFDYDINIGKNYIELSKETQIRFNHLVFNPYLKIEKNDNWHIIASVDKKDFPSDQLFTSLPKGLFHNLEGLKTSGTLSYHFFLDLDFDQLDSLKFESSLDSRNFKIIHFGKTDLRKIDKPFLYTAYENDTPVRTFEVGPGNINFRPLSQISPLLQNAVMQSEDRSFYEHKGFRIETIRESLIHDIRVGRFARGGSTISMQLVKNIFLNRNKTIARKLEEALIVWLIENNRLTSKKRMYEVYLNIAEWGPLVYGANEASHYYFDKEASELNVQEAIFLASLVPHPKSALYQFTDSLQLRPSLNGYFKSIARRLESRGLISKDEAQNIKAEITIAGKAKERLLEMYHKSDSLETKPNTSILSNKHNLSEHLPRQ</sequence>
<feature type="domain" description="Glycosyl transferase family 51" evidence="13">
    <location>
        <begin position="445"/>
        <end position="589"/>
    </location>
</feature>
<dbReference type="InterPro" id="IPR036950">
    <property type="entry name" value="PBP_transglycosylase"/>
</dbReference>
<feature type="transmembrane region" description="Helical" evidence="12">
    <location>
        <begin position="16"/>
        <end position="33"/>
    </location>
</feature>
<evidence type="ECO:0000256" key="3">
    <source>
        <dbReference type="ARBA" id="ARBA00022676"/>
    </source>
</evidence>
<dbReference type="RefSeq" id="WP_200755097.1">
    <property type="nucleotide sequence ID" value="NZ_AP023322.1"/>
</dbReference>
<evidence type="ECO:0000256" key="8">
    <source>
        <dbReference type="ARBA" id="ARBA00022989"/>
    </source>
</evidence>
<evidence type="ECO:0000256" key="1">
    <source>
        <dbReference type="ARBA" id="ARBA00022475"/>
    </source>
</evidence>
<keyword evidence="6" id="KW-0133">Cell shape</keyword>
<keyword evidence="4" id="KW-0808">Transferase</keyword>
<dbReference type="InterPro" id="IPR023346">
    <property type="entry name" value="Lysozyme-like_dom_sf"/>
</dbReference>
<accession>A0A7G1HY25</accession>
<dbReference type="PANTHER" id="PTHR30400:SF0">
    <property type="entry name" value="BIOSYNTHETIC PEPTIDOGLYCAN TRANSGLYCOSYLASE"/>
    <property type="match status" value="1"/>
</dbReference>
<dbReference type="GO" id="GO:0008360">
    <property type="term" value="P:regulation of cell shape"/>
    <property type="evidence" value="ECO:0007669"/>
    <property type="project" value="UniProtKB-KW"/>
</dbReference>
<evidence type="ECO:0000313" key="14">
    <source>
        <dbReference type="EMBL" id="BCI64540.1"/>
    </source>
</evidence>
<keyword evidence="7" id="KW-0573">Peptidoglycan synthesis</keyword>
<dbReference type="Proteomes" id="UP000594042">
    <property type="component" value="Chromosome"/>
</dbReference>
<keyword evidence="9 12" id="KW-0472">Membrane</keyword>
<keyword evidence="1" id="KW-1003">Cell membrane</keyword>
<dbReference type="SUPFAM" id="SSF53955">
    <property type="entry name" value="Lysozyme-like"/>
    <property type="match status" value="1"/>
</dbReference>
<evidence type="ECO:0000256" key="12">
    <source>
        <dbReference type="SAM" id="Phobius"/>
    </source>
</evidence>
<dbReference type="EMBL" id="AP023322">
    <property type="protein sequence ID" value="BCI64540.1"/>
    <property type="molecule type" value="Genomic_DNA"/>
</dbReference>
<gene>
    <name evidence="14" type="ORF">Cop2CBH44_28930</name>
</gene>
<protein>
    <submittedName>
        <fullName evidence="14">Penicillin-binding protein</fullName>
    </submittedName>
</protein>
<evidence type="ECO:0000256" key="6">
    <source>
        <dbReference type="ARBA" id="ARBA00022960"/>
    </source>
</evidence>
<keyword evidence="5 12" id="KW-0812">Transmembrane</keyword>
<keyword evidence="2" id="KW-0997">Cell inner membrane</keyword>